<reference evidence="2 3" key="1">
    <citation type="submission" date="2018-10" db="EMBL/GenBank/DDBJ databases">
        <title>Genome sequencing of Mucilaginibacter sp. HYN0043.</title>
        <authorList>
            <person name="Kim M."/>
            <person name="Yi H."/>
        </authorList>
    </citation>
    <scope>NUCLEOTIDE SEQUENCE [LARGE SCALE GENOMIC DNA]</scope>
    <source>
        <strain evidence="2 3">HYN0043</strain>
    </source>
</reference>
<feature type="transmembrane region" description="Helical" evidence="1">
    <location>
        <begin position="27"/>
        <end position="44"/>
    </location>
</feature>
<accession>A0A494W062</accession>
<dbReference type="EMBL" id="CP032869">
    <property type="protein sequence ID" value="AYL96958.1"/>
    <property type="molecule type" value="Genomic_DNA"/>
</dbReference>
<keyword evidence="1" id="KW-0472">Membrane</keyword>
<gene>
    <name evidence="2" type="ORF">HYN43_017315</name>
</gene>
<protein>
    <submittedName>
        <fullName evidence="2">Uncharacterized protein</fullName>
    </submittedName>
</protein>
<keyword evidence="1" id="KW-0812">Transmembrane</keyword>
<evidence type="ECO:0000256" key="1">
    <source>
        <dbReference type="SAM" id="Phobius"/>
    </source>
</evidence>
<organism evidence="2 3">
    <name type="scientific">Mucilaginibacter celer</name>
    <dbReference type="NCBI Taxonomy" id="2305508"/>
    <lineage>
        <taxon>Bacteria</taxon>
        <taxon>Pseudomonadati</taxon>
        <taxon>Bacteroidota</taxon>
        <taxon>Sphingobacteriia</taxon>
        <taxon>Sphingobacteriales</taxon>
        <taxon>Sphingobacteriaceae</taxon>
        <taxon>Mucilaginibacter</taxon>
    </lineage>
</organism>
<evidence type="ECO:0000313" key="3">
    <source>
        <dbReference type="Proteomes" id="UP000270046"/>
    </source>
</evidence>
<keyword evidence="3" id="KW-1185">Reference proteome</keyword>
<sequence length="93" mass="10605">MKTYIIKNTGGISLSEFYDCLNKGGKIVIYGYCISLIALTYRLISPPHLIRPGESQSKFKRHYNTLSLIFGWWGFPWGPIYSIDMIKVNAKNG</sequence>
<keyword evidence="1" id="KW-1133">Transmembrane helix</keyword>
<dbReference type="OrthoDB" id="292264at2"/>
<dbReference type="RefSeq" id="WP_119410545.1">
    <property type="nucleotide sequence ID" value="NZ_CP032869.1"/>
</dbReference>
<feature type="transmembrane region" description="Helical" evidence="1">
    <location>
        <begin position="65"/>
        <end position="83"/>
    </location>
</feature>
<dbReference type="AlphaFoldDB" id="A0A494W062"/>
<proteinExistence type="predicted"/>
<name>A0A494W062_9SPHI</name>
<dbReference type="Proteomes" id="UP000270046">
    <property type="component" value="Chromosome"/>
</dbReference>
<dbReference type="KEGG" id="muh:HYN43_017315"/>
<evidence type="ECO:0000313" key="2">
    <source>
        <dbReference type="EMBL" id="AYL96958.1"/>
    </source>
</evidence>